<name>A0A175YQN4_DAUCS</name>
<dbReference type="EMBL" id="LNRQ01000008">
    <property type="protein sequence ID" value="KZM85431.1"/>
    <property type="molecule type" value="Genomic_DNA"/>
</dbReference>
<gene>
    <name evidence="2" type="ORF">DCAR_027147</name>
</gene>
<comment type="caution">
    <text evidence="2">The sequence shown here is derived from an EMBL/GenBank/DDBJ whole genome shotgun (WGS) entry which is preliminary data.</text>
</comment>
<feature type="domain" description="Peptidase C19 ubiquitin carboxyl-terminal hydrolase" evidence="1">
    <location>
        <begin position="12"/>
        <end position="82"/>
    </location>
</feature>
<dbReference type="Gene3D" id="3.90.70.10">
    <property type="entry name" value="Cysteine proteinases"/>
    <property type="match status" value="1"/>
</dbReference>
<proteinExistence type="predicted"/>
<dbReference type="Pfam" id="PF00443">
    <property type="entry name" value="UCH"/>
    <property type="match status" value="1"/>
</dbReference>
<reference evidence="2" key="1">
    <citation type="journal article" date="2016" name="Nat. Genet.">
        <title>A high-quality carrot genome assembly provides new insights into carotenoid accumulation and asterid genome evolution.</title>
        <authorList>
            <person name="Iorizzo M."/>
            <person name="Ellison S."/>
            <person name="Senalik D."/>
            <person name="Zeng P."/>
            <person name="Satapoomin P."/>
            <person name="Huang J."/>
            <person name="Bowman M."/>
            <person name="Iovene M."/>
            <person name="Sanseverino W."/>
            <person name="Cavagnaro P."/>
            <person name="Yildiz M."/>
            <person name="Macko-Podgorni A."/>
            <person name="Moranska E."/>
            <person name="Grzebelus E."/>
            <person name="Grzebelus D."/>
            <person name="Ashrafi H."/>
            <person name="Zheng Z."/>
            <person name="Cheng S."/>
            <person name="Spooner D."/>
            <person name="Van Deynze A."/>
            <person name="Simon P."/>
        </authorList>
    </citation>
    <scope>NUCLEOTIDE SEQUENCE [LARGE SCALE GENOMIC DNA]</scope>
    <source>
        <tissue evidence="2">Leaf</tissue>
    </source>
</reference>
<dbReference type="InterPro" id="IPR001394">
    <property type="entry name" value="Peptidase_C19_UCH"/>
</dbReference>
<evidence type="ECO:0000259" key="1">
    <source>
        <dbReference type="Pfam" id="PF00443"/>
    </source>
</evidence>
<dbReference type="GO" id="GO:0004843">
    <property type="term" value="F:cysteine-type deubiquitinase activity"/>
    <property type="evidence" value="ECO:0007669"/>
    <property type="project" value="InterPro"/>
</dbReference>
<accession>A0A175YQN4</accession>
<dbReference type="Gramene" id="KZM85431">
    <property type="protein sequence ID" value="KZM85431"/>
    <property type="gene ID" value="DCAR_027147"/>
</dbReference>
<dbReference type="InterPro" id="IPR038765">
    <property type="entry name" value="Papain-like_cys_pep_sf"/>
</dbReference>
<evidence type="ECO:0000313" key="2">
    <source>
        <dbReference type="EMBL" id="KZM85431.1"/>
    </source>
</evidence>
<sequence length="169" mass="19342">MQKDGNADSAANSTKQEGIPPRMFKAVIASSHPEFSTMRQQDAFEFFLHFIDQVEVLNAGNPQLDPSRCFKFGIEERLQCPSGKVAYNSRQDCILSLNIPLDRAINRSRVQTNWTGEPHWYFYPLCPLCCSHLQRRKVGEVIYNDAKVGASKDPPKDMGYLYFYERIVS</sequence>
<dbReference type="GO" id="GO:0016579">
    <property type="term" value="P:protein deubiquitination"/>
    <property type="evidence" value="ECO:0007669"/>
    <property type="project" value="InterPro"/>
</dbReference>
<dbReference type="OrthoDB" id="361536at2759"/>
<dbReference type="AlphaFoldDB" id="A0A175YQN4"/>
<protein>
    <recommendedName>
        <fullName evidence="1">Peptidase C19 ubiquitin carboxyl-terminal hydrolase domain-containing protein</fullName>
    </recommendedName>
</protein>
<organism evidence="2">
    <name type="scientific">Daucus carota subsp. sativus</name>
    <name type="common">Carrot</name>
    <dbReference type="NCBI Taxonomy" id="79200"/>
    <lineage>
        <taxon>Eukaryota</taxon>
        <taxon>Viridiplantae</taxon>
        <taxon>Streptophyta</taxon>
        <taxon>Embryophyta</taxon>
        <taxon>Tracheophyta</taxon>
        <taxon>Spermatophyta</taxon>
        <taxon>Magnoliopsida</taxon>
        <taxon>eudicotyledons</taxon>
        <taxon>Gunneridae</taxon>
        <taxon>Pentapetalae</taxon>
        <taxon>asterids</taxon>
        <taxon>campanulids</taxon>
        <taxon>Apiales</taxon>
        <taxon>Apiaceae</taxon>
        <taxon>Apioideae</taxon>
        <taxon>Scandiceae</taxon>
        <taxon>Daucinae</taxon>
        <taxon>Daucus</taxon>
        <taxon>Daucus sect. Daucus</taxon>
    </lineage>
</organism>
<dbReference type="SUPFAM" id="SSF54001">
    <property type="entry name" value="Cysteine proteinases"/>
    <property type="match status" value="1"/>
</dbReference>
<dbReference type="STRING" id="79200.A0A175YQN4"/>